<evidence type="ECO:0000313" key="2">
    <source>
        <dbReference type="Proteomes" id="UP000824469"/>
    </source>
</evidence>
<feature type="non-terminal residue" evidence="1">
    <location>
        <position position="55"/>
    </location>
</feature>
<reference evidence="1 2" key="1">
    <citation type="journal article" date="2021" name="Nat. Plants">
        <title>The Taxus genome provides insights into paclitaxel biosynthesis.</title>
        <authorList>
            <person name="Xiong X."/>
            <person name="Gou J."/>
            <person name="Liao Q."/>
            <person name="Li Y."/>
            <person name="Zhou Q."/>
            <person name="Bi G."/>
            <person name="Li C."/>
            <person name="Du R."/>
            <person name="Wang X."/>
            <person name="Sun T."/>
            <person name="Guo L."/>
            <person name="Liang H."/>
            <person name="Lu P."/>
            <person name="Wu Y."/>
            <person name="Zhang Z."/>
            <person name="Ro D.K."/>
            <person name="Shang Y."/>
            <person name="Huang S."/>
            <person name="Yan J."/>
        </authorList>
    </citation>
    <scope>NUCLEOTIDE SEQUENCE [LARGE SCALE GENOMIC DNA]</scope>
    <source>
        <strain evidence="1">Ta-2019</strain>
    </source>
</reference>
<evidence type="ECO:0000313" key="1">
    <source>
        <dbReference type="EMBL" id="KAH9317269.1"/>
    </source>
</evidence>
<accession>A0AA38L9Y3</accession>
<proteinExistence type="predicted"/>
<keyword evidence="2" id="KW-1185">Reference proteome</keyword>
<feature type="non-terminal residue" evidence="1">
    <location>
        <position position="1"/>
    </location>
</feature>
<protein>
    <submittedName>
        <fullName evidence="1">Uncharacterized protein</fullName>
    </submittedName>
</protein>
<name>A0AA38L9Y3_TAXCH</name>
<dbReference type="Proteomes" id="UP000824469">
    <property type="component" value="Unassembled WGS sequence"/>
</dbReference>
<comment type="caution">
    <text evidence="1">The sequence shown here is derived from an EMBL/GenBank/DDBJ whole genome shotgun (WGS) entry which is preliminary data.</text>
</comment>
<dbReference type="AlphaFoldDB" id="A0AA38L9Y3"/>
<organism evidence="1 2">
    <name type="scientific">Taxus chinensis</name>
    <name type="common">Chinese yew</name>
    <name type="synonym">Taxus wallichiana var. chinensis</name>
    <dbReference type="NCBI Taxonomy" id="29808"/>
    <lineage>
        <taxon>Eukaryota</taxon>
        <taxon>Viridiplantae</taxon>
        <taxon>Streptophyta</taxon>
        <taxon>Embryophyta</taxon>
        <taxon>Tracheophyta</taxon>
        <taxon>Spermatophyta</taxon>
        <taxon>Pinopsida</taxon>
        <taxon>Pinidae</taxon>
        <taxon>Conifers II</taxon>
        <taxon>Cupressales</taxon>
        <taxon>Taxaceae</taxon>
        <taxon>Taxus</taxon>
    </lineage>
</organism>
<gene>
    <name evidence="1" type="ORF">KI387_019038</name>
</gene>
<sequence>RIFGGILSLFEGMIQDTSWFMDNCKQPILSAFRVTQMYRKYWSLAPMQRRPFLFI</sequence>
<dbReference type="EMBL" id="JAHRHJ020000004">
    <property type="protein sequence ID" value="KAH9317269.1"/>
    <property type="molecule type" value="Genomic_DNA"/>
</dbReference>